<dbReference type="InterPro" id="IPR029046">
    <property type="entry name" value="LolA/LolB/LppX"/>
</dbReference>
<dbReference type="PATRIC" id="fig|797209.4.peg.3975"/>
<keyword evidence="3" id="KW-0449">Lipoprotein</keyword>
<name>E7QZ55_HALPU</name>
<organism evidence="2 4">
    <name type="scientific">Haladaptatus paucihalophilus DX253</name>
    <dbReference type="NCBI Taxonomy" id="797209"/>
    <lineage>
        <taxon>Archaea</taxon>
        <taxon>Methanobacteriati</taxon>
        <taxon>Methanobacteriota</taxon>
        <taxon>Stenosarchaea group</taxon>
        <taxon>Halobacteria</taxon>
        <taxon>Halobacteriales</taxon>
        <taxon>Haladaptataceae</taxon>
        <taxon>Haladaptatus</taxon>
    </lineage>
</organism>
<evidence type="ECO:0000259" key="1">
    <source>
        <dbReference type="Pfam" id="PF14285"/>
    </source>
</evidence>
<dbReference type="RefSeq" id="WP_007982983.1">
    <property type="nucleotide sequence ID" value="NZ_AEMG01000029.1"/>
</dbReference>
<dbReference type="Proteomes" id="UP000003751">
    <property type="component" value="Unassembled WGS sequence"/>
</dbReference>
<dbReference type="EMBL" id="AEMG01000029">
    <property type="protein sequence ID" value="EFW89976.1"/>
    <property type="molecule type" value="Genomic_DNA"/>
</dbReference>
<dbReference type="InterPro" id="IPR052944">
    <property type="entry name" value="Sporulation_related"/>
</dbReference>
<dbReference type="EMBL" id="FRAN01000004">
    <property type="protein sequence ID" value="SHL01415.1"/>
    <property type="molecule type" value="Genomic_DNA"/>
</dbReference>
<keyword evidence="5" id="KW-1185">Reference proteome</keyword>
<dbReference type="PANTHER" id="PTHR37507">
    <property type="entry name" value="SPORULATION PROTEIN YDCC"/>
    <property type="match status" value="1"/>
</dbReference>
<evidence type="ECO:0000313" key="2">
    <source>
        <dbReference type="EMBL" id="EFW89976.1"/>
    </source>
</evidence>
<dbReference type="eggNOG" id="arCOG02470">
    <property type="taxonomic scope" value="Archaea"/>
</dbReference>
<dbReference type="SUPFAM" id="SSF89392">
    <property type="entry name" value="Prokaryotic lipoproteins and lipoprotein localization factors"/>
    <property type="match status" value="1"/>
</dbReference>
<protein>
    <submittedName>
        <fullName evidence="3">Outer membrane lipoprotein-sorting protein</fullName>
    </submittedName>
</protein>
<evidence type="ECO:0000313" key="5">
    <source>
        <dbReference type="Proteomes" id="UP000184203"/>
    </source>
</evidence>
<evidence type="ECO:0000313" key="3">
    <source>
        <dbReference type="EMBL" id="SHL01415.1"/>
    </source>
</evidence>
<dbReference type="Proteomes" id="UP000184203">
    <property type="component" value="Unassembled WGS sequence"/>
</dbReference>
<dbReference type="AlphaFoldDB" id="E7QZ55"/>
<sequence>MVTRKSLLTLGLLTLVVAASVGGYASMESSDQVQDTSTPSESTIEQHALGNNTTVTSVTGTVTVETERANDTQTVRADVWQRLPNHVRYEYTDGPTAGDVMVSNGSDIWMYNDTRNTARHLRLSGENAGLVQNLTKAFQQFSDAFTAEYQGEATVSGRETYKVTLQPKNESLGNLMQNQTVWLDQENWFPVKTHVETAVGNDTTTTTMTYSNLSYDASISDERFTYTPPEDAKVIDVGLPETTTYSSVADAQEAVDFAIREPTDVPDGYSLENVTVTTSNGDASVSLRYSNGTDSLVVSQTSATRPSRGDQTVSVAGHDATYTTVGEQGLLQWSDDDSSYSVTGSLSKASLIDVAESMYC</sequence>
<dbReference type="OrthoDB" id="137725at2157"/>
<dbReference type="Gene3D" id="2.50.20.10">
    <property type="entry name" value="Lipoprotein localisation LolA/LolB/LppX"/>
    <property type="match status" value="1"/>
</dbReference>
<gene>
    <name evidence="3" type="ORF">SAMN05444342_2741</name>
    <name evidence="2" type="ORF">ZOD2009_20312</name>
</gene>
<accession>E7QZ55</accession>
<reference evidence="2 4" key="1">
    <citation type="journal article" date="2014" name="ISME J.">
        <title>Trehalose/2-sulfotrehalose biosynthesis and glycine-betaine uptake are widely spread mechanisms for osmoadaptation in the Halobacteriales.</title>
        <authorList>
            <person name="Youssef N.H."/>
            <person name="Savage-Ashlock K.N."/>
            <person name="McCully A.L."/>
            <person name="Luedtke B."/>
            <person name="Shaw E.I."/>
            <person name="Hoff W.D."/>
            <person name="Elshahed M.S."/>
        </authorList>
    </citation>
    <scope>NUCLEOTIDE SEQUENCE [LARGE SCALE GENOMIC DNA]</scope>
    <source>
        <strain evidence="2 4">DX253</strain>
    </source>
</reference>
<dbReference type="PANTHER" id="PTHR37507:SF2">
    <property type="entry name" value="SPORULATION PROTEIN YDCC"/>
    <property type="match status" value="1"/>
</dbReference>
<dbReference type="STRING" id="797209.GCA_000376445_03535"/>
<evidence type="ECO:0000313" key="4">
    <source>
        <dbReference type="Proteomes" id="UP000003751"/>
    </source>
</evidence>
<proteinExistence type="predicted"/>
<reference evidence="3" key="2">
    <citation type="submission" date="2016-11" db="EMBL/GenBank/DDBJ databases">
        <authorList>
            <person name="Jaros S."/>
            <person name="Januszkiewicz K."/>
            <person name="Wedrychowicz H."/>
        </authorList>
    </citation>
    <scope>NUCLEOTIDE SEQUENCE [LARGE SCALE GENOMIC DNA]</scope>
    <source>
        <strain evidence="3">DX253</strain>
    </source>
</reference>
<reference evidence="5" key="3">
    <citation type="submission" date="2016-11" db="EMBL/GenBank/DDBJ databases">
        <authorList>
            <person name="Varghese N."/>
            <person name="Submissions S."/>
        </authorList>
    </citation>
    <scope>NUCLEOTIDE SEQUENCE [LARGE SCALE GENOMIC DNA]</scope>
    <source>
        <strain evidence="5">DX253</strain>
    </source>
</reference>
<feature type="domain" description="DUF4367" evidence="1">
    <location>
        <begin position="261"/>
        <end position="358"/>
    </location>
</feature>
<dbReference type="Pfam" id="PF14285">
    <property type="entry name" value="DUF4367"/>
    <property type="match status" value="1"/>
</dbReference>
<dbReference type="InterPro" id="IPR025377">
    <property type="entry name" value="DUF4367"/>
</dbReference>